<dbReference type="Proteomes" id="UP000698800">
    <property type="component" value="Unassembled WGS sequence"/>
</dbReference>
<evidence type="ECO:0000313" key="4">
    <source>
        <dbReference type="Proteomes" id="UP000698800"/>
    </source>
</evidence>
<comment type="caution">
    <text evidence="3">The sequence shown here is derived from an EMBL/GenBank/DDBJ whole genome shotgun (WGS) entry which is preliminary data.</text>
</comment>
<evidence type="ECO:0000259" key="2">
    <source>
        <dbReference type="Pfam" id="PF24883"/>
    </source>
</evidence>
<evidence type="ECO:0000256" key="1">
    <source>
        <dbReference type="ARBA" id="ARBA00022737"/>
    </source>
</evidence>
<protein>
    <recommendedName>
        <fullName evidence="2">Nephrocystin 3-like N-terminal domain-containing protein</fullName>
    </recommendedName>
</protein>
<dbReference type="EMBL" id="JAGHQL010000041">
    <property type="protein sequence ID" value="KAH0543038.1"/>
    <property type="molecule type" value="Genomic_DNA"/>
</dbReference>
<proteinExistence type="predicted"/>
<dbReference type="Pfam" id="PF24883">
    <property type="entry name" value="NPHP3_N"/>
    <property type="match status" value="1"/>
</dbReference>
<dbReference type="InterPro" id="IPR056884">
    <property type="entry name" value="NPHP3-like_N"/>
</dbReference>
<organism evidence="3 4">
    <name type="scientific">Glutinoglossum americanum</name>
    <dbReference type="NCBI Taxonomy" id="1670608"/>
    <lineage>
        <taxon>Eukaryota</taxon>
        <taxon>Fungi</taxon>
        <taxon>Dikarya</taxon>
        <taxon>Ascomycota</taxon>
        <taxon>Pezizomycotina</taxon>
        <taxon>Geoglossomycetes</taxon>
        <taxon>Geoglossales</taxon>
        <taxon>Geoglossaceae</taxon>
        <taxon>Glutinoglossum</taxon>
    </lineage>
</organism>
<dbReference type="AlphaFoldDB" id="A0A9P8I4G3"/>
<feature type="domain" description="Nephrocystin 3-like N-terminal" evidence="2">
    <location>
        <begin position="6"/>
        <end position="101"/>
    </location>
</feature>
<name>A0A9P8I4G3_9PEZI</name>
<reference evidence="3" key="1">
    <citation type="submission" date="2021-03" db="EMBL/GenBank/DDBJ databases">
        <title>Comparative genomics and phylogenomic investigation of the class Geoglossomycetes provide insights into ecological specialization and systematics.</title>
        <authorList>
            <person name="Melie T."/>
            <person name="Pirro S."/>
            <person name="Miller A.N."/>
            <person name="Quandt A."/>
        </authorList>
    </citation>
    <scope>NUCLEOTIDE SEQUENCE</scope>
    <source>
        <strain evidence="3">GBOQ0MN5Z8</strain>
    </source>
</reference>
<sequence>MCEKVNLLWVSADPGCGKSVLSRALVGEGLLITMSRRPTICYFILKDDDVNRRSGANALCAILHQLFMQKPVLLEHAVLYFKNNGSLLRTTFGTLWDILKKLSWIPKLVKSFASWMPLMNVKKQRWKASSVR</sequence>
<dbReference type="OrthoDB" id="20872at2759"/>
<gene>
    <name evidence="3" type="ORF">FGG08_002646</name>
</gene>
<keyword evidence="4" id="KW-1185">Reference proteome</keyword>
<keyword evidence="1" id="KW-0677">Repeat</keyword>
<evidence type="ECO:0000313" key="3">
    <source>
        <dbReference type="EMBL" id="KAH0543038.1"/>
    </source>
</evidence>
<dbReference type="PANTHER" id="PTHR10039">
    <property type="entry name" value="AMELOGENIN"/>
    <property type="match status" value="1"/>
</dbReference>
<accession>A0A9P8I4G3</accession>